<organism evidence="8 10">
    <name type="scientific">Streptococcus zhangguiae</name>
    <dbReference type="NCBI Taxonomy" id="2664091"/>
    <lineage>
        <taxon>Bacteria</taxon>
        <taxon>Bacillati</taxon>
        <taxon>Bacillota</taxon>
        <taxon>Bacilli</taxon>
        <taxon>Lactobacillales</taxon>
        <taxon>Streptococcaceae</taxon>
        <taxon>Streptococcus</taxon>
    </lineage>
</organism>
<dbReference type="PANTHER" id="PTHR42988">
    <property type="entry name" value="PHOSPHOHYDROLASE"/>
    <property type="match status" value="1"/>
</dbReference>
<dbReference type="InterPro" id="IPR040869">
    <property type="entry name" value="CNP_C"/>
</dbReference>
<dbReference type="Proteomes" id="UP000435060">
    <property type="component" value="Unassembled WGS sequence"/>
</dbReference>
<dbReference type="Gene3D" id="1.10.246.180">
    <property type="match status" value="1"/>
</dbReference>
<dbReference type="PANTHER" id="PTHR42988:SF2">
    <property type="entry name" value="CYCLIC NUCLEOTIDE PHOSPHODIESTERASE CBUA0032-RELATED"/>
    <property type="match status" value="1"/>
</dbReference>
<name>A0A6I4RCT9_9STRE</name>
<dbReference type="InterPro" id="IPR029052">
    <property type="entry name" value="Metallo-depent_PP-like"/>
</dbReference>
<feature type="domain" description="Cyclic nucleotide phosphodiesterase C-terminal" evidence="6">
    <location>
        <begin position="334"/>
        <end position="433"/>
    </location>
</feature>
<dbReference type="Pfam" id="PF17839">
    <property type="entry name" value="CNP_C_terminal"/>
    <property type="match status" value="1"/>
</dbReference>
<dbReference type="InterPro" id="IPR050884">
    <property type="entry name" value="CNP_phosphodiesterase-III"/>
</dbReference>
<reference evidence="8 10" key="1">
    <citation type="submission" date="2019-10" db="EMBL/GenBank/DDBJ databases">
        <title>Streptococcis sp, isolated from the respiratory tract of Marmot.</title>
        <authorList>
            <person name="Zhang G."/>
        </authorList>
    </citation>
    <scope>NUCLEOTIDE SEQUENCE [LARGE SCALE GENOMIC DNA]</scope>
    <source>
        <strain evidence="10">zg-70</strain>
        <strain evidence="8">Zg-70</strain>
    </source>
</reference>
<sequence>MKKRYWLYLVCLGALIGYFLMPKQVHQASYLAKEWTESEQIWIVTDMHYLSPSLHDNGKAFSIIQNTAAGKDVRYSKERMDALVAQVKKEKPKLLLVSGDLSLNGEKKSMEDLAEQFNVMEAVGTEVLVIPGNHDIASGWAREFKDENQVKTAQVTKQDFEKIFTDFGYAQASQRDKSSLSYMAKPFTNLWLLMIDSNIYADGLGKGAPATNGRLKKETLTWITSQLQEAREAGVQVIPIMHHNVLDQHATPTSGFTLDNAVDLRELYDQYGITLTFSGHIHTQHITQSTGKQSQLIEVVNGAFSMYPMTIGRLSLKENRLIYQQTRLDVDLWKNNANPDLADHQKYLMDVFQRSSDIMVHTALHDDAAYDRQLADQLSDIMTPLNLAFFSGERLTEEWFEEKIYQHPAYATLLKQEPQSRLVDHIDMMIDEMKEGAVDHVEIEWKQKKPD</sequence>
<proteinExistence type="inferred from homology"/>
<evidence type="ECO:0000313" key="8">
    <source>
        <dbReference type="EMBL" id="MWV55580.1"/>
    </source>
</evidence>
<evidence type="ECO:0000313" key="9">
    <source>
        <dbReference type="Proteomes" id="UP000435060"/>
    </source>
</evidence>
<gene>
    <name evidence="7" type="ORF">GGG87_00245</name>
    <name evidence="8" type="ORF">GGH11_01040</name>
</gene>
<evidence type="ECO:0000259" key="6">
    <source>
        <dbReference type="Pfam" id="PF17839"/>
    </source>
</evidence>
<keyword evidence="3" id="KW-0408">Iron</keyword>
<dbReference type="EMBL" id="WUBJ01000001">
    <property type="protein sequence ID" value="MWV55580.1"/>
    <property type="molecule type" value="Genomic_DNA"/>
</dbReference>
<dbReference type="Proteomes" id="UP000435423">
    <property type="component" value="Unassembled WGS sequence"/>
</dbReference>
<dbReference type="EMBL" id="WLCG01000001">
    <property type="protein sequence ID" value="MTB63442.1"/>
    <property type="molecule type" value="Genomic_DNA"/>
</dbReference>
<comment type="similarity">
    <text evidence="4">Belongs to the cyclic nucleotide phosphodiesterase class-III family.</text>
</comment>
<dbReference type="RefSeq" id="WP_154607629.1">
    <property type="nucleotide sequence ID" value="NZ_CP072115.1"/>
</dbReference>
<dbReference type="GO" id="GO:0046872">
    <property type="term" value="F:metal ion binding"/>
    <property type="evidence" value="ECO:0007669"/>
    <property type="project" value="UniProtKB-KW"/>
</dbReference>
<dbReference type="AlphaFoldDB" id="A0A6I4RCT9"/>
<accession>A0A6I4RCT9</accession>
<keyword evidence="9" id="KW-1185">Reference proteome</keyword>
<evidence type="ECO:0000313" key="7">
    <source>
        <dbReference type="EMBL" id="MTB63442.1"/>
    </source>
</evidence>
<dbReference type="InterPro" id="IPR004843">
    <property type="entry name" value="Calcineurin-like_PHP"/>
</dbReference>
<evidence type="ECO:0000256" key="1">
    <source>
        <dbReference type="ARBA" id="ARBA00022723"/>
    </source>
</evidence>
<dbReference type="Pfam" id="PF00149">
    <property type="entry name" value="Metallophos"/>
    <property type="match status" value="1"/>
</dbReference>
<evidence type="ECO:0000313" key="10">
    <source>
        <dbReference type="Proteomes" id="UP000435423"/>
    </source>
</evidence>
<evidence type="ECO:0000256" key="3">
    <source>
        <dbReference type="ARBA" id="ARBA00023004"/>
    </source>
</evidence>
<dbReference type="Gene3D" id="3.60.21.10">
    <property type="match status" value="1"/>
</dbReference>
<comment type="caution">
    <text evidence="8">The sequence shown here is derived from an EMBL/GenBank/DDBJ whole genome shotgun (WGS) entry which is preliminary data.</text>
</comment>
<dbReference type="GO" id="GO:0016787">
    <property type="term" value="F:hydrolase activity"/>
    <property type="evidence" value="ECO:0007669"/>
    <property type="project" value="UniProtKB-KW"/>
</dbReference>
<evidence type="ECO:0000256" key="4">
    <source>
        <dbReference type="ARBA" id="ARBA00025742"/>
    </source>
</evidence>
<keyword evidence="1" id="KW-0479">Metal-binding</keyword>
<evidence type="ECO:0000256" key="2">
    <source>
        <dbReference type="ARBA" id="ARBA00022801"/>
    </source>
</evidence>
<protein>
    <submittedName>
        <fullName evidence="8">Metallophosphoesterase</fullName>
    </submittedName>
</protein>
<feature type="domain" description="Calcineurin-like phosphoesterase" evidence="5">
    <location>
        <begin position="41"/>
        <end position="283"/>
    </location>
</feature>
<dbReference type="SUPFAM" id="SSF56300">
    <property type="entry name" value="Metallo-dependent phosphatases"/>
    <property type="match status" value="1"/>
</dbReference>
<reference evidence="7 9" key="2">
    <citation type="submission" date="2019-11" db="EMBL/GenBank/DDBJ databases">
        <title>Streptococcis sp. isolated from the respiratory tract of Marmot.</title>
        <authorList>
            <person name="Zhang G."/>
        </authorList>
    </citation>
    <scope>NUCLEOTIDE SEQUENCE [LARGE SCALE GENOMIC DNA]</scope>
    <source>
        <strain evidence="7">Zg-86</strain>
        <strain evidence="9">zg-86</strain>
    </source>
</reference>
<keyword evidence="2" id="KW-0378">Hydrolase</keyword>
<evidence type="ECO:0000259" key="5">
    <source>
        <dbReference type="Pfam" id="PF00149"/>
    </source>
</evidence>